<dbReference type="EMBL" id="LAQT01000002">
    <property type="protein sequence ID" value="KPC54859.1"/>
    <property type="molecule type" value="Genomic_DNA"/>
</dbReference>
<organism evidence="2 3">
    <name type="scientific">Amantichitinum ursilacus</name>
    <dbReference type="NCBI Taxonomy" id="857265"/>
    <lineage>
        <taxon>Bacteria</taxon>
        <taxon>Pseudomonadati</taxon>
        <taxon>Pseudomonadota</taxon>
        <taxon>Betaproteobacteria</taxon>
        <taxon>Neisseriales</taxon>
        <taxon>Chitinibacteraceae</taxon>
        <taxon>Amantichitinum</taxon>
    </lineage>
</organism>
<dbReference type="PANTHER" id="PTHR35585:SF1">
    <property type="entry name" value="HHE DOMAIN PROTEIN (AFU_ORTHOLOGUE AFUA_4G00730)"/>
    <property type="match status" value="1"/>
</dbReference>
<dbReference type="CDD" id="cd12108">
    <property type="entry name" value="Hr-like"/>
    <property type="match status" value="1"/>
</dbReference>
<reference evidence="2 3" key="1">
    <citation type="submission" date="2015-07" db="EMBL/GenBank/DDBJ databases">
        <title>Draft genome sequence of the Amantichitinum ursilacus IGB-41, a new chitin-degrading bacterium.</title>
        <authorList>
            <person name="Kirstahler P."/>
            <person name="Guenther M."/>
            <person name="Grumaz C."/>
            <person name="Rupp S."/>
            <person name="Zibek S."/>
            <person name="Sohn K."/>
        </authorList>
    </citation>
    <scope>NUCLEOTIDE SEQUENCE [LARGE SCALE GENOMIC DNA]</scope>
    <source>
        <strain evidence="2 3">IGB-41</strain>
    </source>
</reference>
<dbReference type="Gene3D" id="1.20.120.520">
    <property type="entry name" value="nmb1532 protein domain like"/>
    <property type="match status" value="1"/>
</dbReference>
<dbReference type="RefSeq" id="WP_083458767.1">
    <property type="nucleotide sequence ID" value="NZ_LAQT01000002.1"/>
</dbReference>
<evidence type="ECO:0000313" key="2">
    <source>
        <dbReference type="EMBL" id="KPC54859.1"/>
    </source>
</evidence>
<dbReference type="PANTHER" id="PTHR35585">
    <property type="entry name" value="HHE DOMAIN PROTEIN (AFU_ORTHOLOGUE AFUA_4G00730)"/>
    <property type="match status" value="1"/>
</dbReference>
<comment type="caution">
    <text evidence="2">The sequence shown here is derived from an EMBL/GenBank/DDBJ whole genome shotgun (WGS) entry which is preliminary data.</text>
</comment>
<evidence type="ECO:0000313" key="3">
    <source>
        <dbReference type="Proteomes" id="UP000037939"/>
    </source>
</evidence>
<sequence>MAQLPQAVPEARTGPAARALAVRKDAATSLLLEDHLRIKKLFKQFAQARMAGSTALKKQLAQQTCAELRIHTQIEEEIFYPAVRRASGDPDMVFEAVVEHASASALINQLEGMRADDPMFDARVSVLSEYVLHHIKQEEAEMFPAARKALGAELDAIGQQLAARKAELMQQAGIALEPHVHHRTH</sequence>
<dbReference type="InterPro" id="IPR012312">
    <property type="entry name" value="Hemerythrin-like"/>
</dbReference>
<name>A0A0N0XKP6_9NEIS</name>
<dbReference type="Pfam" id="PF01814">
    <property type="entry name" value="Hemerythrin"/>
    <property type="match status" value="1"/>
</dbReference>
<protein>
    <submittedName>
        <fullName evidence="2">DNA nickase</fullName>
    </submittedName>
</protein>
<dbReference type="OrthoDB" id="5523420at2"/>
<evidence type="ECO:0000259" key="1">
    <source>
        <dbReference type="Pfam" id="PF01814"/>
    </source>
</evidence>
<gene>
    <name evidence="2" type="ORF">WG78_04780</name>
</gene>
<proteinExistence type="predicted"/>
<feature type="domain" description="Hemerythrin-like" evidence="1">
    <location>
        <begin position="28"/>
        <end position="146"/>
    </location>
</feature>
<dbReference type="Proteomes" id="UP000037939">
    <property type="component" value="Unassembled WGS sequence"/>
</dbReference>
<accession>A0A0N0XKP6</accession>
<keyword evidence="3" id="KW-1185">Reference proteome</keyword>
<dbReference type="STRING" id="857265.WG78_04780"/>
<dbReference type="AlphaFoldDB" id="A0A0N0XKP6"/>